<feature type="active site" evidence="6">
    <location>
        <position position="331"/>
    </location>
</feature>
<evidence type="ECO:0000256" key="7">
    <source>
        <dbReference type="RuleBase" id="RU003406"/>
    </source>
</evidence>
<evidence type="ECO:0000313" key="9">
    <source>
        <dbReference type="Proteomes" id="UP000520814"/>
    </source>
</evidence>
<keyword evidence="8" id="KW-0012">Acyltransferase</keyword>
<dbReference type="InterPro" id="IPR036969">
    <property type="entry name" value="Citrate_synthase_sf"/>
</dbReference>
<dbReference type="GO" id="GO:0005975">
    <property type="term" value="P:carbohydrate metabolic process"/>
    <property type="evidence" value="ECO:0007669"/>
    <property type="project" value="TreeGrafter"/>
</dbReference>
<dbReference type="NCBIfam" id="NF009005">
    <property type="entry name" value="PRK12350.1"/>
    <property type="match status" value="1"/>
</dbReference>
<dbReference type="GO" id="GO:0005829">
    <property type="term" value="C:cytosol"/>
    <property type="evidence" value="ECO:0007669"/>
    <property type="project" value="TreeGrafter"/>
</dbReference>
<reference evidence="8 9" key="1">
    <citation type="submission" date="2020-08" db="EMBL/GenBank/DDBJ databases">
        <title>Genomic Encyclopedia of Type Strains, Phase IV (KMG-IV): sequencing the most valuable type-strain genomes for metagenomic binning, comparative biology and taxonomic classification.</title>
        <authorList>
            <person name="Goeker M."/>
        </authorList>
    </citation>
    <scope>NUCLEOTIDE SEQUENCE [LARGE SCALE GENOMIC DNA]</scope>
    <source>
        <strain evidence="8 9">DSM 23562</strain>
    </source>
</reference>
<dbReference type="InterPro" id="IPR024176">
    <property type="entry name" value="Citrate_synthase_bac-typ"/>
</dbReference>
<dbReference type="PIRSF" id="PIRSF001369">
    <property type="entry name" value="Citrate_synth"/>
    <property type="match status" value="1"/>
</dbReference>
<dbReference type="Pfam" id="PF00285">
    <property type="entry name" value="Citrate_synt"/>
    <property type="match status" value="1"/>
</dbReference>
<dbReference type="SUPFAM" id="SSF48256">
    <property type="entry name" value="Citrate synthase"/>
    <property type="match status" value="1"/>
</dbReference>
<dbReference type="InterPro" id="IPR016142">
    <property type="entry name" value="Citrate_synth-like_lrg_a-sub"/>
</dbReference>
<evidence type="ECO:0000313" key="8">
    <source>
        <dbReference type="EMBL" id="MBB6051958.1"/>
    </source>
</evidence>
<comment type="similarity">
    <text evidence="2 5 7">Belongs to the citrate synthase family.</text>
</comment>
<keyword evidence="3 5" id="KW-0808">Transferase</keyword>
<accession>A0A7W9STW7</accession>
<keyword evidence="9" id="KW-1185">Reference proteome</keyword>
<sequence>MSSPETQTPEPTIYDGLKGVVAAKTQIAEVDGKNGKLTLRGYDISELSGTVTFEEVCYLLWHGKLPNRAEYDALLAEMSAARELPEATLATLRACAPHAEGMDILRIGASTLTIGDPESAWPINAPADVESALRRAARLQAQMAAIVAHGYRLGNGKEIVAPKPEHSLAEGFLYMLEGEVPSAARVAGLNAYLVAVAEHGFNASTFAGRVIQSTNSDMVSALTGAIGALKGWLHGGVPGPVLDMLDEIGTAENAQPWISAALDRKERIMGFGHRVYQVRDPRAALLSDAADKMADETGDHHLLDLIKVVEQTTIDELEKRKPGNKLRANVELYAALILHAVGIPSEIFTPVFAIGRTSGWTAHILEQMPKSLIIRPESVYGGPRGLTFVPMDERA</sequence>
<comment type="pathway">
    <text evidence="1">Carbohydrate metabolism; tricarboxylic acid cycle.</text>
</comment>
<comment type="catalytic activity">
    <reaction evidence="4">
        <text>oxaloacetate + acetyl-CoA + H2O = citrate + CoA + H(+)</text>
        <dbReference type="Rhea" id="RHEA:16845"/>
        <dbReference type="ChEBI" id="CHEBI:15377"/>
        <dbReference type="ChEBI" id="CHEBI:15378"/>
        <dbReference type="ChEBI" id="CHEBI:16452"/>
        <dbReference type="ChEBI" id="CHEBI:16947"/>
        <dbReference type="ChEBI" id="CHEBI:57287"/>
        <dbReference type="ChEBI" id="CHEBI:57288"/>
        <dbReference type="EC" id="2.3.3.16"/>
    </reaction>
</comment>
<evidence type="ECO:0000256" key="2">
    <source>
        <dbReference type="ARBA" id="ARBA00010566"/>
    </source>
</evidence>
<dbReference type="PRINTS" id="PR00143">
    <property type="entry name" value="CITRTSNTHASE"/>
</dbReference>
<dbReference type="AlphaFoldDB" id="A0A7W9STW7"/>
<evidence type="ECO:0000256" key="6">
    <source>
        <dbReference type="PIRSR" id="PIRSR001369-1"/>
    </source>
</evidence>
<evidence type="ECO:0000256" key="1">
    <source>
        <dbReference type="ARBA" id="ARBA00005163"/>
    </source>
</evidence>
<feature type="active site" evidence="6">
    <location>
        <position position="273"/>
    </location>
</feature>
<dbReference type="Gene3D" id="1.10.580.10">
    <property type="entry name" value="Citrate Synthase, domain 1"/>
    <property type="match status" value="1"/>
</dbReference>
<dbReference type="GO" id="GO:0036440">
    <property type="term" value="F:citrate synthase activity"/>
    <property type="evidence" value="ECO:0007669"/>
    <property type="project" value="UniProtKB-EC"/>
</dbReference>
<dbReference type="PROSITE" id="PS00480">
    <property type="entry name" value="CITRATE_SYNTHASE"/>
    <property type="match status" value="1"/>
</dbReference>
<evidence type="ECO:0000256" key="5">
    <source>
        <dbReference type="PIRNR" id="PIRNR001369"/>
    </source>
</evidence>
<comment type="caution">
    <text evidence="8">The sequence shown here is derived from an EMBL/GenBank/DDBJ whole genome shotgun (WGS) entry which is preliminary data.</text>
</comment>
<dbReference type="InterPro" id="IPR002020">
    <property type="entry name" value="Citrate_synthase"/>
</dbReference>
<protein>
    <recommendedName>
        <fullName evidence="5">Citrate synthase</fullName>
    </recommendedName>
</protein>
<dbReference type="PANTHER" id="PTHR11739:SF23">
    <property type="entry name" value="CITRATE SYNTHASE 2-RELATED"/>
    <property type="match status" value="1"/>
</dbReference>
<dbReference type="InterPro" id="IPR019810">
    <property type="entry name" value="Citrate_synthase_AS"/>
</dbReference>
<dbReference type="GO" id="GO:0006099">
    <property type="term" value="P:tricarboxylic acid cycle"/>
    <property type="evidence" value="ECO:0007669"/>
    <property type="project" value="UniProtKB-UniPathway"/>
</dbReference>
<gene>
    <name evidence="8" type="ORF">HNQ39_003768</name>
</gene>
<organism evidence="8 9">
    <name type="scientific">Armatimonas rosea</name>
    <dbReference type="NCBI Taxonomy" id="685828"/>
    <lineage>
        <taxon>Bacteria</taxon>
        <taxon>Bacillati</taxon>
        <taxon>Armatimonadota</taxon>
        <taxon>Armatimonadia</taxon>
        <taxon>Armatimonadales</taxon>
        <taxon>Armatimonadaceae</taxon>
        <taxon>Armatimonas</taxon>
    </lineage>
</organism>
<name>A0A7W9STW7_ARMRO</name>
<dbReference type="Proteomes" id="UP000520814">
    <property type="component" value="Unassembled WGS sequence"/>
</dbReference>
<dbReference type="Gene3D" id="1.10.230.10">
    <property type="entry name" value="Cytochrome P450-Terp, domain 2"/>
    <property type="match status" value="1"/>
</dbReference>
<dbReference type="PANTHER" id="PTHR11739">
    <property type="entry name" value="CITRATE SYNTHASE"/>
    <property type="match status" value="1"/>
</dbReference>
<dbReference type="UniPathway" id="UPA00223"/>
<evidence type="ECO:0000256" key="4">
    <source>
        <dbReference type="ARBA" id="ARBA00049288"/>
    </source>
</evidence>
<dbReference type="RefSeq" id="WP_184199979.1">
    <property type="nucleotide sequence ID" value="NZ_JACHGW010000003.1"/>
</dbReference>
<proteinExistence type="inferred from homology"/>
<dbReference type="EMBL" id="JACHGW010000003">
    <property type="protein sequence ID" value="MBB6051958.1"/>
    <property type="molecule type" value="Genomic_DNA"/>
</dbReference>
<evidence type="ECO:0000256" key="3">
    <source>
        <dbReference type="ARBA" id="ARBA00022679"/>
    </source>
</evidence>
<dbReference type="InterPro" id="IPR016143">
    <property type="entry name" value="Citrate_synth-like_sm_a-sub"/>
</dbReference>